<keyword evidence="2" id="KW-1185">Reference proteome</keyword>
<dbReference type="RefSeq" id="WP_151996645.1">
    <property type="nucleotide sequence ID" value="NZ_CP136051.1"/>
</dbReference>
<organism evidence="1 2">
    <name type="scientific">Imperialibacter roseus</name>
    <dbReference type="NCBI Taxonomy" id="1324217"/>
    <lineage>
        <taxon>Bacteria</taxon>
        <taxon>Pseudomonadati</taxon>
        <taxon>Bacteroidota</taxon>
        <taxon>Cytophagia</taxon>
        <taxon>Cytophagales</taxon>
        <taxon>Flammeovirgaceae</taxon>
        <taxon>Imperialibacter</taxon>
    </lineage>
</organism>
<evidence type="ECO:0000313" key="1">
    <source>
        <dbReference type="EMBL" id="WOK09110.1"/>
    </source>
</evidence>
<evidence type="ECO:0000313" key="2">
    <source>
        <dbReference type="Proteomes" id="UP001302349"/>
    </source>
</evidence>
<accession>A0ABZ0IXM6</accession>
<gene>
    <name evidence="1" type="ORF">RT717_10735</name>
</gene>
<reference evidence="1 2" key="1">
    <citation type="journal article" date="2023" name="Microbiol. Resour. Announc.">
        <title>Complete Genome Sequence of Imperialibacter roseus strain P4T.</title>
        <authorList>
            <person name="Tizabi D.R."/>
            <person name="Bachvaroff T."/>
            <person name="Hill R.T."/>
        </authorList>
    </citation>
    <scope>NUCLEOTIDE SEQUENCE [LARGE SCALE GENOMIC DNA]</scope>
    <source>
        <strain evidence="1 2">P4T</strain>
    </source>
</reference>
<dbReference type="EMBL" id="CP136051">
    <property type="protein sequence ID" value="WOK09110.1"/>
    <property type="molecule type" value="Genomic_DNA"/>
</dbReference>
<protein>
    <submittedName>
        <fullName evidence="1">Uncharacterized protein</fullName>
    </submittedName>
</protein>
<dbReference type="Proteomes" id="UP001302349">
    <property type="component" value="Chromosome"/>
</dbReference>
<name>A0ABZ0IXM6_9BACT</name>
<proteinExistence type="predicted"/>
<sequence>MPKHSVKLNLPSTEIGSSDVIIDVTQDGGKLGTLKISKGGLDWTPRYAKIISLNWTQFDKLLQDNTKK</sequence>